<dbReference type="AlphaFoldDB" id="A0A5D4RIC8"/>
<evidence type="ECO:0000313" key="1">
    <source>
        <dbReference type="EMBL" id="TYS50091.1"/>
    </source>
</evidence>
<evidence type="ECO:0000313" key="2">
    <source>
        <dbReference type="Proteomes" id="UP000322139"/>
    </source>
</evidence>
<protein>
    <submittedName>
        <fullName evidence="1">Uncharacterized protein</fullName>
    </submittedName>
</protein>
<accession>A0A5D4RIC8</accession>
<dbReference type="EMBL" id="VTER01000003">
    <property type="protein sequence ID" value="TYS50091.1"/>
    <property type="molecule type" value="Genomic_DNA"/>
</dbReference>
<dbReference type="RefSeq" id="WP_148973920.1">
    <property type="nucleotide sequence ID" value="NZ_VTER01000003.1"/>
</dbReference>
<organism evidence="1 2">
    <name type="scientific">Bacillus infantis</name>
    <dbReference type="NCBI Taxonomy" id="324767"/>
    <lineage>
        <taxon>Bacteria</taxon>
        <taxon>Bacillati</taxon>
        <taxon>Bacillota</taxon>
        <taxon>Bacilli</taxon>
        <taxon>Bacillales</taxon>
        <taxon>Bacillaceae</taxon>
        <taxon>Bacillus</taxon>
    </lineage>
</organism>
<reference evidence="1 2" key="1">
    <citation type="submission" date="2019-08" db="EMBL/GenBank/DDBJ databases">
        <title>Bacillus genomes from the desert of Cuatro Cienegas, Coahuila.</title>
        <authorList>
            <person name="Olmedo-Alvarez G."/>
        </authorList>
    </citation>
    <scope>NUCLEOTIDE SEQUENCE [LARGE SCALE GENOMIC DNA]</scope>
    <source>
        <strain evidence="1 2">CH446_14T</strain>
    </source>
</reference>
<comment type="caution">
    <text evidence="1">The sequence shown here is derived from an EMBL/GenBank/DDBJ whole genome shotgun (WGS) entry which is preliminary data.</text>
</comment>
<dbReference type="Proteomes" id="UP000322139">
    <property type="component" value="Unassembled WGS sequence"/>
</dbReference>
<gene>
    <name evidence="1" type="ORF">FZD51_05925</name>
</gene>
<name>A0A5D4RIC8_9BACI</name>
<sequence length="109" mass="12426">MPKKQYSVIKTFRDKDTKERVKKDSVYEHSNSARIKDLQRRGFLGEELQGEGSLLDQNIEDVTEALQGLSADELKSYLEEEKKNKNRKTVIEYIESALKDGDTGESGTV</sequence>
<proteinExistence type="predicted"/>